<dbReference type="Gene3D" id="3.90.810.10">
    <property type="entry name" value="CRIB domain"/>
    <property type="match status" value="1"/>
</dbReference>
<organism evidence="5 6">
    <name type="scientific">Solanum tuberosum</name>
    <name type="common">Potato</name>
    <dbReference type="NCBI Taxonomy" id="4113"/>
    <lineage>
        <taxon>Eukaryota</taxon>
        <taxon>Viridiplantae</taxon>
        <taxon>Streptophyta</taxon>
        <taxon>Embryophyta</taxon>
        <taxon>Tracheophyta</taxon>
        <taxon>Spermatophyta</taxon>
        <taxon>Magnoliopsida</taxon>
        <taxon>eudicotyledons</taxon>
        <taxon>Gunneridae</taxon>
        <taxon>Pentapetalae</taxon>
        <taxon>asterids</taxon>
        <taxon>lamiids</taxon>
        <taxon>Solanales</taxon>
        <taxon>Solanaceae</taxon>
        <taxon>Solanoideae</taxon>
        <taxon>Solaneae</taxon>
        <taxon>Solanum</taxon>
    </lineage>
</organism>
<dbReference type="InterPro" id="IPR044785">
    <property type="entry name" value="RopGAP1-5"/>
</dbReference>
<dbReference type="CDD" id="cd00132">
    <property type="entry name" value="CRIB"/>
    <property type="match status" value="1"/>
</dbReference>
<feature type="domain" description="CRIB" evidence="3">
    <location>
        <begin position="101"/>
        <end position="114"/>
    </location>
</feature>
<dbReference type="PANTHER" id="PTHR23177:SF80">
    <property type="entry name" value="RHO GTPASE-ACTIVATING PROTEIN 5-LIKE"/>
    <property type="match status" value="1"/>
</dbReference>
<dbReference type="Pfam" id="PF00620">
    <property type="entry name" value="RhoGAP"/>
    <property type="match status" value="1"/>
</dbReference>
<feature type="compositionally biased region" description="Polar residues" evidence="2">
    <location>
        <begin position="377"/>
        <end position="386"/>
    </location>
</feature>
<dbReference type="SMART" id="SM00324">
    <property type="entry name" value="RhoGAP"/>
    <property type="match status" value="1"/>
</dbReference>
<keyword evidence="6" id="KW-1185">Reference proteome</keyword>
<feature type="region of interest" description="Disordered" evidence="2">
    <location>
        <begin position="327"/>
        <end position="389"/>
    </location>
</feature>
<gene>
    <name evidence="5" type="ORF">KY290_008445</name>
</gene>
<dbReference type="PANTHER" id="PTHR23177">
    <property type="entry name" value="MKIAA1688 PROTEIN"/>
    <property type="match status" value="1"/>
</dbReference>
<evidence type="ECO:0000256" key="2">
    <source>
        <dbReference type="SAM" id="MobiDB-lite"/>
    </source>
</evidence>
<dbReference type="SMART" id="SM00285">
    <property type="entry name" value="PBD"/>
    <property type="match status" value="1"/>
</dbReference>
<evidence type="ECO:0000256" key="1">
    <source>
        <dbReference type="ARBA" id="ARBA00022468"/>
    </source>
</evidence>
<protein>
    <recommendedName>
        <fullName evidence="7">Gtpase activating protein</fullName>
    </recommendedName>
</protein>
<comment type="caution">
    <text evidence="5">The sequence shown here is derived from an EMBL/GenBank/DDBJ whole genome shotgun (WGS) entry which is preliminary data.</text>
</comment>
<dbReference type="Pfam" id="PF00786">
    <property type="entry name" value="PBD"/>
    <property type="match status" value="1"/>
</dbReference>
<dbReference type="EMBL" id="JAIVGD010000003">
    <property type="protein sequence ID" value="KAH0777034.1"/>
    <property type="molecule type" value="Genomic_DNA"/>
</dbReference>
<feature type="compositionally biased region" description="Acidic residues" evidence="2">
    <location>
        <begin position="40"/>
        <end position="54"/>
    </location>
</feature>
<dbReference type="InterPro" id="IPR008936">
    <property type="entry name" value="Rho_GTPase_activation_prot"/>
</dbReference>
<dbReference type="InterPro" id="IPR000095">
    <property type="entry name" value="CRIB_dom"/>
</dbReference>
<dbReference type="SUPFAM" id="SSF48350">
    <property type="entry name" value="GTPase activation domain, GAP"/>
    <property type="match status" value="1"/>
</dbReference>
<reference evidence="5 6" key="1">
    <citation type="journal article" date="2021" name="bioRxiv">
        <title>Chromosome-scale and haplotype-resolved genome assembly of a tetraploid potato cultivar.</title>
        <authorList>
            <person name="Sun H."/>
            <person name="Jiao W.-B."/>
            <person name="Krause K."/>
            <person name="Campoy J.A."/>
            <person name="Goel M."/>
            <person name="Folz-Donahue K."/>
            <person name="Kukat C."/>
            <person name="Huettel B."/>
            <person name="Schneeberger K."/>
        </authorList>
    </citation>
    <scope>NUCLEOTIDE SEQUENCE [LARGE SCALE GENOMIC DNA]</scope>
    <source>
        <strain evidence="5">SolTubOtavaFocal</strain>
        <tissue evidence="5">Leaves</tissue>
    </source>
</reference>
<feature type="compositionally biased region" description="Low complexity" evidence="2">
    <location>
        <begin position="354"/>
        <end position="364"/>
    </location>
</feature>
<evidence type="ECO:0000259" key="3">
    <source>
        <dbReference type="PROSITE" id="PS50108"/>
    </source>
</evidence>
<name>A0ABQ7W8D5_SOLTU</name>
<evidence type="ECO:0008006" key="7">
    <source>
        <dbReference type="Google" id="ProtNLM"/>
    </source>
</evidence>
<feature type="domain" description="Rho-GAP" evidence="4">
    <location>
        <begin position="146"/>
        <end position="330"/>
    </location>
</feature>
<feature type="region of interest" description="Disordered" evidence="2">
    <location>
        <begin position="39"/>
        <end position="61"/>
    </location>
</feature>
<evidence type="ECO:0000313" key="5">
    <source>
        <dbReference type="EMBL" id="KAH0777034.1"/>
    </source>
</evidence>
<dbReference type="Gene3D" id="1.10.555.10">
    <property type="entry name" value="Rho GTPase activation protein"/>
    <property type="match status" value="1"/>
</dbReference>
<evidence type="ECO:0000259" key="4">
    <source>
        <dbReference type="PROSITE" id="PS50238"/>
    </source>
</evidence>
<sequence length="488" mass="53969">MTEVLHSSSPSPSSPSISTPTHNGTLFVEEIGGSEVAVCDSEEEIGEGEEEEEEGGKGRNQERDHLSLLALLVTLFRKSFWLACKTDRGGGDLCSGRGMEIGWPTNVRHVAHVTFDRFNGFLGLPVEFEPEVSRRAPSASTTVFGVSTESMQLSFDSRGNSVPTILLLMQRRLYAQGGLQAEGIFRINAENSEEELVREQLNRGIIPDGIDVHCLAGLIKAWFRELPSGVLDTLSPEQVMQCQSEEDCTALVRLLPQTEAALLDWALNLMADVVLEEHLNKMNSRNVAMVFAPNMTQMADPLTALMYAVQVMNFLRTLIEKTLKDREDSLVEPDSVSNLDRPDEYGHQSPPQFSLENSNESNELTEQVFTVEEPDSASASESNRVDNITDDEYLSYATSSEESDDSVSCETPIHVNTKARKACVTRTPNLEEDTQRIGQSSDSNQTKDVLKLDLESTAVQSLGNDSKSKGISNLIRINSMTERTEAWR</sequence>
<accession>A0ABQ7W8D5</accession>
<dbReference type="InterPro" id="IPR000198">
    <property type="entry name" value="RhoGAP_dom"/>
</dbReference>
<dbReference type="CDD" id="cd00159">
    <property type="entry name" value="RhoGAP"/>
    <property type="match status" value="1"/>
</dbReference>
<dbReference type="Proteomes" id="UP000826656">
    <property type="component" value="Unassembled WGS sequence"/>
</dbReference>
<feature type="region of interest" description="Disordered" evidence="2">
    <location>
        <begin position="1"/>
        <end position="26"/>
    </location>
</feature>
<dbReference type="InterPro" id="IPR036936">
    <property type="entry name" value="CRIB_dom_sf"/>
</dbReference>
<keyword evidence="1" id="KW-0343">GTPase activation</keyword>
<proteinExistence type="predicted"/>
<feature type="compositionally biased region" description="Low complexity" evidence="2">
    <location>
        <begin position="7"/>
        <end position="21"/>
    </location>
</feature>
<dbReference type="PROSITE" id="PS50238">
    <property type="entry name" value="RHOGAP"/>
    <property type="match status" value="1"/>
</dbReference>
<evidence type="ECO:0000313" key="6">
    <source>
        <dbReference type="Proteomes" id="UP000826656"/>
    </source>
</evidence>
<dbReference type="PROSITE" id="PS50108">
    <property type="entry name" value="CRIB"/>
    <property type="match status" value="1"/>
</dbReference>